<dbReference type="PRINTS" id="PR00508">
    <property type="entry name" value="S21N4MTFRASE"/>
</dbReference>
<evidence type="ECO:0000259" key="5">
    <source>
        <dbReference type="Pfam" id="PF01555"/>
    </source>
</evidence>
<name>A0A940I9Y0_9PROT</name>
<comment type="catalytic activity">
    <reaction evidence="3">
        <text>a 2'-deoxyadenosine in DNA + S-adenosyl-L-methionine = an N(6)-methyl-2'-deoxyadenosine in DNA + S-adenosyl-L-homocysteine + H(+)</text>
        <dbReference type="Rhea" id="RHEA:15197"/>
        <dbReference type="Rhea" id="RHEA-COMP:12418"/>
        <dbReference type="Rhea" id="RHEA-COMP:12419"/>
        <dbReference type="ChEBI" id="CHEBI:15378"/>
        <dbReference type="ChEBI" id="CHEBI:57856"/>
        <dbReference type="ChEBI" id="CHEBI:59789"/>
        <dbReference type="ChEBI" id="CHEBI:90615"/>
        <dbReference type="ChEBI" id="CHEBI:90616"/>
        <dbReference type="EC" id="2.1.1.72"/>
    </reaction>
</comment>
<reference evidence="6" key="2">
    <citation type="journal article" date="2021" name="PeerJ">
        <title>Extensive microbial diversity within the chicken gut microbiome revealed by metagenomics and culture.</title>
        <authorList>
            <person name="Gilroy R."/>
            <person name="Ravi A."/>
            <person name="Getino M."/>
            <person name="Pursley I."/>
            <person name="Horton D.L."/>
            <person name="Alikhan N.F."/>
            <person name="Baker D."/>
            <person name="Gharbi K."/>
            <person name="Hall N."/>
            <person name="Watson M."/>
            <person name="Adriaenssens E.M."/>
            <person name="Foster-Nyarko E."/>
            <person name="Jarju S."/>
            <person name="Secka A."/>
            <person name="Antonio M."/>
            <person name="Oren A."/>
            <person name="Chaudhuri R.R."/>
            <person name="La Ragione R."/>
            <person name="Hildebrand F."/>
            <person name="Pallen M.J."/>
        </authorList>
    </citation>
    <scope>NUCLEOTIDE SEQUENCE</scope>
    <source>
        <strain evidence="6">B1-16210</strain>
    </source>
</reference>
<evidence type="ECO:0000256" key="4">
    <source>
        <dbReference type="RuleBase" id="RU362026"/>
    </source>
</evidence>
<dbReference type="Pfam" id="PF01555">
    <property type="entry name" value="N6_N4_Mtase"/>
    <property type="match status" value="1"/>
</dbReference>
<protein>
    <recommendedName>
        <fullName evidence="4">Methyltransferase</fullName>
        <ecNumber evidence="4">2.1.1.-</ecNumber>
    </recommendedName>
</protein>
<comment type="similarity">
    <text evidence="4">Belongs to the N(4)/N(6)-methyltransferase family.</text>
</comment>
<accession>A0A940I9Y0</accession>
<dbReference type="EMBL" id="JADINE010000017">
    <property type="protein sequence ID" value="MBO8407055.1"/>
    <property type="molecule type" value="Genomic_DNA"/>
</dbReference>
<sequence length="366" mass="41251">MEKYLNQILTGDCIEVMRGIPDASVDAVFADAPYNLQLGAKTLYRPEDQTAARAVRDAWDAFDSPAAYDEFTRAWLTECKRILKPDGAMWVIGSYHNIFRVGAILQDLGFWILNDIVWVKTNPMPNFRGTRFTNAHETLIWATPRKTGKYTFNYETMKKLNGGKQMRSDWDINICLGEERVKGPDGKSLHNTQKPLDLLRRVILASTNAGDIILDPFLGSGTTAAAARELGRNFIGIEREESYVSAARARVDAVQPIDLSEIEVATPKRAEVRVAFRELIEAGLLYVGQTLVSPRGERVMITRDGQLTHTLYGKASIHVMAARLQHCVSFNGWDYWSAEKRDGSLVPIDELRKYIRSVKHDMKKVA</sequence>
<dbReference type="Gene3D" id="3.40.50.150">
    <property type="entry name" value="Vaccinia Virus protein VP39"/>
    <property type="match status" value="1"/>
</dbReference>
<dbReference type="AlphaFoldDB" id="A0A940I9Y0"/>
<dbReference type="PANTHER" id="PTHR13370">
    <property type="entry name" value="RNA METHYLASE-RELATED"/>
    <property type="match status" value="1"/>
</dbReference>
<dbReference type="InterPro" id="IPR029063">
    <property type="entry name" value="SAM-dependent_MTases_sf"/>
</dbReference>
<keyword evidence="1" id="KW-0489">Methyltransferase</keyword>
<dbReference type="InterPro" id="IPR001091">
    <property type="entry name" value="RM_Methyltransferase"/>
</dbReference>
<dbReference type="EC" id="2.1.1.-" evidence="4"/>
<dbReference type="GO" id="GO:0008170">
    <property type="term" value="F:N-methyltransferase activity"/>
    <property type="evidence" value="ECO:0007669"/>
    <property type="project" value="InterPro"/>
</dbReference>
<evidence type="ECO:0000256" key="2">
    <source>
        <dbReference type="ARBA" id="ARBA00022679"/>
    </source>
</evidence>
<evidence type="ECO:0000313" key="7">
    <source>
        <dbReference type="Proteomes" id="UP000721442"/>
    </source>
</evidence>
<dbReference type="PANTHER" id="PTHR13370:SF3">
    <property type="entry name" value="TRNA (GUANINE(10)-N2)-METHYLTRANSFERASE HOMOLOG"/>
    <property type="match status" value="1"/>
</dbReference>
<keyword evidence="2" id="KW-0808">Transferase</keyword>
<dbReference type="SUPFAM" id="SSF53335">
    <property type="entry name" value="S-adenosyl-L-methionine-dependent methyltransferases"/>
    <property type="match status" value="1"/>
</dbReference>
<reference evidence="6" key="1">
    <citation type="submission" date="2020-10" db="EMBL/GenBank/DDBJ databases">
        <authorList>
            <person name="Gilroy R."/>
        </authorList>
    </citation>
    <scope>NUCLEOTIDE SEQUENCE</scope>
    <source>
        <strain evidence="6">B1-16210</strain>
    </source>
</reference>
<dbReference type="GO" id="GO:0003677">
    <property type="term" value="F:DNA binding"/>
    <property type="evidence" value="ECO:0007669"/>
    <property type="project" value="InterPro"/>
</dbReference>
<gene>
    <name evidence="6" type="ORF">IAC77_01175</name>
</gene>
<dbReference type="GO" id="GO:0005737">
    <property type="term" value="C:cytoplasm"/>
    <property type="evidence" value="ECO:0007669"/>
    <property type="project" value="TreeGrafter"/>
</dbReference>
<evidence type="ECO:0000256" key="1">
    <source>
        <dbReference type="ARBA" id="ARBA00022603"/>
    </source>
</evidence>
<proteinExistence type="inferred from homology"/>
<dbReference type="GO" id="GO:0032259">
    <property type="term" value="P:methylation"/>
    <property type="evidence" value="ECO:0007669"/>
    <property type="project" value="UniProtKB-KW"/>
</dbReference>
<dbReference type="Proteomes" id="UP000721442">
    <property type="component" value="Unassembled WGS sequence"/>
</dbReference>
<comment type="caution">
    <text evidence="6">The sequence shown here is derived from an EMBL/GenBank/DDBJ whole genome shotgun (WGS) entry which is preliminary data.</text>
</comment>
<dbReference type="GO" id="GO:0009007">
    <property type="term" value="F:site-specific DNA-methyltransferase (adenine-specific) activity"/>
    <property type="evidence" value="ECO:0007669"/>
    <property type="project" value="UniProtKB-EC"/>
</dbReference>
<evidence type="ECO:0000313" key="6">
    <source>
        <dbReference type="EMBL" id="MBO8407055.1"/>
    </source>
</evidence>
<organism evidence="6 7">
    <name type="scientific">Candidatus Enterousia excrementavium</name>
    <dbReference type="NCBI Taxonomy" id="2840789"/>
    <lineage>
        <taxon>Bacteria</taxon>
        <taxon>Pseudomonadati</taxon>
        <taxon>Pseudomonadota</taxon>
        <taxon>Alphaproteobacteria</taxon>
        <taxon>Candidatus Enterousia</taxon>
    </lineage>
</organism>
<evidence type="ECO:0000256" key="3">
    <source>
        <dbReference type="ARBA" id="ARBA00047942"/>
    </source>
</evidence>
<feature type="domain" description="DNA methylase N-4/N-6" evidence="5">
    <location>
        <begin position="25"/>
        <end position="247"/>
    </location>
</feature>
<dbReference type="InterPro" id="IPR002941">
    <property type="entry name" value="DNA_methylase_N4/N6"/>
</dbReference>